<keyword evidence="2" id="KW-1185">Reference proteome</keyword>
<evidence type="ECO:0000313" key="2">
    <source>
        <dbReference type="Proteomes" id="UP000054911"/>
    </source>
</evidence>
<comment type="caution">
    <text evidence="1">The sequence shown here is derived from an EMBL/GenBank/DDBJ whole genome shotgun (WGS) entry which is preliminary data.</text>
</comment>
<dbReference type="Proteomes" id="UP000054911">
    <property type="component" value="Unassembled WGS sequence"/>
</dbReference>
<name>A0A158DT00_9BURK</name>
<evidence type="ECO:0000313" key="1">
    <source>
        <dbReference type="EMBL" id="SAK97751.1"/>
    </source>
</evidence>
<proteinExistence type="predicted"/>
<dbReference type="AlphaFoldDB" id="A0A158DT00"/>
<sequence length="34" mass="3905">MLWLATGPLDAKVMRTTFIYTQRVKEHAPIMITA</sequence>
<reference evidence="1" key="1">
    <citation type="submission" date="2016-01" db="EMBL/GenBank/DDBJ databases">
        <authorList>
            <person name="Peeters C."/>
        </authorList>
    </citation>
    <scope>NUCLEOTIDE SEQUENCE [LARGE SCALE GENOMIC DNA]</scope>
    <source>
        <strain evidence="1">LMG 29323</strain>
    </source>
</reference>
<accession>A0A158DT00</accession>
<organism evidence="1 2">
    <name type="scientific">Caballeronia pedi</name>
    <dbReference type="NCBI Taxonomy" id="1777141"/>
    <lineage>
        <taxon>Bacteria</taxon>
        <taxon>Pseudomonadati</taxon>
        <taxon>Pseudomonadota</taxon>
        <taxon>Betaproteobacteria</taxon>
        <taxon>Burkholderiales</taxon>
        <taxon>Burkholderiaceae</taxon>
        <taxon>Caballeronia</taxon>
    </lineage>
</organism>
<dbReference type="EMBL" id="FCOE02000047">
    <property type="protein sequence ID" value="SAK97751.1"/>
    <property type="molecule type" value="Genomic_DNA"/>
</dbReference>
<protein>
    <submittedName>
        <fullName evidence="1">Uncharacterized protein</fullName>
    </submittedName>
</protein>
<gene>
    <name evidence="1" type="ORF">AWB80_07406</name>
</gene>